<keyword evidence="2" id="KW-1185">Reference proteome</keyword>
<reference evidence="1" key="1">
    <citation type="submission" date="2015-04" db="UniProtKB">
        <authorList>
            <consortium name="EnsemblPlants"/>
        </authorList>
    </citation>
    <scope>IDENTIFICATION</scope>
</reference>
<dbReference type="Proteomes" id="UP000008021">
    <property type="component" value="Chromosome 8"/>
</dbReference>
<protein>
    <submittedName>
        <fullName evidence="1">Uncharacterized protein</fullName>
    </submittedName>
</protein>
<dbReference type="EnsemblPlants" id="OMERI08G12770.6">
    <property type="protein sequence ID" value="OMERI08G12770.6"/>
    <property type="gene ID" value="OMERI08G12770"/>
</dbReference>
<evidence type="ECO:0000313" key="1">
    <source>
        <dbReference type="EnsemblPlants" id="OMERI08G12770.6"/>
    </source>
</evidence>
<reference evidence="1" key="2">
    <citation type="submission" date="2018-05" db="EMBL/GenBank/DDBJ databases">
        <title>OmerRS3 (Oryza meridionalis Reference Sequence Version 3).</title>
        <authorList>
            <person name="Zhang J."/>
            <person name="Kudrna D."/>
            <person name="Lee S."/>
            <person name="Talag J."/>
            <person name="Welchert J."/>
            <person name="Wing R.A."/>
        </authorList>
    </citation>
    <scope>NUCLEOTIDE SEQUENCE [LARGE SCALE GENOMIC DNA]</scope>
    <source>
        <strain evidence="1">OR44</strain>
    </source>
</reference>
<dbReference type="Gramene" id="OMERI08G12770.6">
    <property type="protein sequence ID" value="OMERI08G12770.6"/>
    <property type="gene ID" value="OMERI08G12770"/>
</dbReference>
<name>A0A0E0ELR0_9ORYZ</name>
<dbReference type="HOGENOM" id="CLU_3192208_0_0_1"/>
<accession>A0A0E0ELR0</accession>
<organism evidence="1">
    <name type="scientific">Oryza meridionalis</name>
    <dbReference type="NCBI Taxonomy" id="40149"/>
    <lineage>
        <taxon>Eukaryota</taxon>
        <taxon>Viridiplantae</taxon>
        <taxon>Streptophyta</taxon>
        <taxon>Embryophyta</taxon>
        <taxon>Tracheophyta</taxon>
        <taxon>Spermatophyta</taxon>
        <taxon>Magnoliopsida</taxon>
        <taxon>Liliopsida</taxon>
        <taxon>Poales</taxon>
        <taxon>Poaceae</taxon>
        <taxon>BOP clade</taxon>
        <taxon>Oryzoideae</taxon>
        <taxon>Oryzeae</taxon>
        <taxon>Oryzinae</taxon>
        <taxon>Oryza</taxon>
    </lineage>
</organism>
<dbReference type="AlphaFoldDB" id="A0A0E0ELR0"/>
<sequence length="46" mass="5173">MMNVEDFVMAPRLHLLEQGPSLHVAWRRSCLAAVLRCAESMMTISA</sequence>
<evidence type="ECO:0000313" key="2">
    <source>
        <dbReference type="Proteomes" id="UP000008021"/>
    </source>
</evidence>
<dbReference type="Gramene" id="OMERI08G12770.1">
    <property type="protein sequence ID" value="OMERI08G12770.1"/>
    <property type="gene ID" value="OMERI08G12770"/>
</dbReference>
<dbReference type="EnsemblPlants" id="OMERI08G12770.1">
    <property type="protein sequence ID" value="OMERI08G12770.1"/>
    <property type="gene ID" value="OMERI08G12770"/>
</dbReference>
<proteinExistence type="predicted"/>